<dbReference type="InterPro" id="IPR001482">
    <property type="entry name" value="T2SS/T4SS_dom"/>
</dbReference>
<dbReference type="CDD" id="cd01131">
    <property type="entry name" value="PilT"/>
    <property type="match status" value="1"/>
</dbReference>
<dbReference type="GO" id="GO:0016887">
    <property type="term" value="F:ATP hydrolysis activity"/>
    <property type="evidence" value="ECO:0007669"/>
    <property type="project" value="InterPro"/>
</dbReference>
<accession>A0A809S9S6</accession>
<dbReference type="PANTHER" id="PTHR30486">
    <property type="entry name" value="TWITCHING MOTILITY PROTEIN PILT"/>
    <property type="match status" value="1"/>
</dbReference>
<dbReference type="KEGG" id="npy:NPRO_14260"/>
<dbReference type="InterPro" id="IPR027417">
    <property type="entry name" value="P-loop_NTPase"/>
</dbReference>
<dbReference type="Proteomes" id="UP000662873">
    <property type="component" value="Chromosome"/>
</dbReference>
<dbReference type="PROSITE" id="PS00662">
    <property type="entry name" value="T2SP_E"/>
    <property type="match status" value="1"/>
</dbReference>
<comment type="similarity">
    <text evidence="1">Belongs to the GSP E family.</text>
</comment>
<proteinExistence type="inferred from homology"/>
<feature type="compositionally biased region" description="Basic and acidic residues" evidence="2">
    <location>
        <begin position="361"/>
        <end position="371"/>
    </location>
</feature>
<name>A0A809S9S6_9BACT</name>
<dbReference type="Gene3D" id="3.30.450.90">
    <property type="match status" value="1"/>
</dbReference>
<evidence type="ECO:0000313" key="5">
    <source>
        <dbReference type="Proteomes" id="UP000662873"/>
    </source>
</evidence>
<dbReference type="Gene3D" id="3.40.50.300">
    <property type="entry name" value="P-loop containing nucleotide triphosphate hydrolases"/>
    <property type="match status" value="1"/>
</dbReference>
<sequence>MLRLEDFLRMCVEKQGSDVHFKTDAGKIYLRVHGDLELVEGVETYSNEQFTKALYVLLNDHQIERFQKELELDFALEIEGVARFRGNAYQQRGYVQAAFRVIPYEIQSMEELHLPEACYDFIDRPRGLVLVTGPAGSGKSTTLAAMIDRINRQQPLHIVTVEDPIEFVHADAKALINQRELDVDTNSFANALKYVLRQDPDVILVGEMRDLETIHLAITAAETGHLVFGTLHTVDAIQTVDRIVDVFPTFQQQQIRMQLSVNLVGVLSQTLVKRSDNRGRIAAFETLVATSAVRNLVRENKTYQIGSMIQTGARQKMHTLDQSLARLVEQGLVRHDEARSRAKDPGEFDRLVALAQGKSAHSKDKAHHSGDSSDDDGDTQDKSKAKGVRGQPFRPAFKKESY</sequence>
<dbReference type="Pfam" id="PF00437">
    <property type="entry name" value="T2SSE"/>
    <property type="match status" value="1"/>
</dbReference>
<evidence type="ECO:0000259" key="3">
    <source>
        <dbReference type="PROSITE" id="PS00662"/>
    </source>
</evidence>
<dbReference type="InterPro" id="IPR003593">
    <property type="entry name" value="AAA+_ATPase"/>
</dbReference>
<dbReference type="SUPFAM" id="SSF52540">
    <property type="entry name" value="P-loop containing nucleoside triphosphate hydrolases"/>
    <property type="match status" value="1"/>
</dbReference>
<organism evidence="4 5">
    <name type="scientific">Candidatus Nitrosymbiomonas proteolyticus</name>
    <dbReference type="NCBI Taxonomy" id="2608984"/>
    <lineage>
        <taxon>Bacteria</taxon>
        <taxon>Bacillati</taxon>
        <taxon>Armatimonadota</taxon>
        <taxon>Armatimonadota incertae sedis</taxon>
        <taxon>Candidatus Nitrosymbiomonas</taxon>
    </lineage>
</organism>
<dbReference type="EMBL" id="AP021858">
    <property type="protein sequence ID" value="BBO23831.1"/>
    <property type="molecule type" value="Genomic_DNA"/>
</dbReference>
<feature type="region of interest" description="Disordered" evidence="2">
    <location>
        <begin position="353"/>
        <end position="402"/>
    </location>
</feature>
<reference evidence="4" key="1">
    <citation type="journal article" name="DNA Res.">
        <title>The physiological potential of anammox bacteria as revealed by their core genome structure.</title>
        <authorList>
            <person name="Okubo T."/>
            <person name="Toyoda A."/>
            <person name="Fukuhara K."/>
            <person name="Uchiyama I."/>
            <person name="Harigaya Y."/>
            <person name="Kuroiwa M."/>
            <person name="Suzuki T."/>
            <person name="Murakami Y."/>
            <person name="Suwa Y."/>
            <person name="Takami H."/>
        </authorList>
    </citation>
    <scope>NUCLEOTIDE SEQUENCE</scope>
    <source>
        <strain evidence="4">317325-2</strain>
    </source>
</reference>
<gene>
    <name evidence="4" type="ORF">NPRO_14260</name>
</gene>
<evidence type="ECO:0000256" key="2">
    <source>
        <dbReference type="SAM" id="MobiDB-lite"/>
    </source>
</evidence>
<dbReference type="InterPro" id="IPR050921">
    <property type="entry name" value="T4SS_GSP_E_ATPase"/>
</dbReference>
<evidence type="ECO:0000256" key="1">
    <source>
        <dbReference type="ARBA" id="ARBA00006611"/>
    </source>
</evidence>
<dbReference type="GO" id="GO:0005524">
    <property type="term" value="F:ATP binding"/>
    <property type="evidence" value="ECO:0007669"/>
    <property type="project" value="InterPro"/>
</dbReference>
<protein>
    <submittedName>
        <fullName evidence="4">Type IV pili twitching motility protein PilT</fullName>
    </submittedName>
</protein>
<feature type="domain" description="Bacterial type II secretion system protein E" evidence="3">
    <location>
        <begin position="196"/>
        <end position="210"/>
    </location>
</feature>
<dbReference type="AlphaFoldDB" id="A0A809S9S6"/>
<dbReference type="InterPro" id="IPR006321">
    <property type="entry name" value="PilT/PilU"/>
</dbReference>
<evidence type="ECO:0000313" key="4">
    <source>
        <dbReference type="EMBL" id="BBO23831.1"/>
    </source>
</evidence>
<dbReference type="SMART" id="SM00382">
    <property type="entry name" value="AAA"/>
    <property type="match status" value="1"/>
</dbReference>
<dbReference type="NCBIfam" id="TIGR01420">
    <property type="entry name" value="pilT_fam"/>
    <property type="match status" value="1"/>
</dbReference>